<dbReference type="PANTHER" id="PTHR43806">
    <property type="entry name" value="PEPTIDASE S8"/>
    <property type="match status" value="1"/>
</dbReference>
<keyword evidence="7" id="KW-1133">Transmembrane helix</keyword>
<dbReference type="Proteomes" id="UP000198923">
    <property type="component" value="Unassembled WGS sequence"/>
</dbReference>
<comment type="similarity">
    <text evidence="1 5">Belongs to the peptidase S8 family.</text>
</comment>
<feature type="transmembrane region" description="Helical" evidence="7">
    <location>
        <begin position="425"/>
        <end position="446"/>
    </location>
</feature>
<evidence type="ECO:0000313" key="9">
    <source>
        <dbReference type="EMBL" id="SDG92863.1"/>
    </source>
</evidence>
<feature type="region of interest" description="Disordered" evidence="6">
    <location>
        <begin position="449"/>
        <end position="471"/>
    </location>
</feature>
<evidence type="ECO:0000256" key="6">
    <source>
        <dbReference type="SAM" id="MobiDB-lite"/>
    </source>
</evidence>
<feature type="region of interest" description="Disordered" evidence="6">
    <location>
        <begin position="181"/>
        <end position="205"/>
    </location>
</feature>
<dbReference type="GO" id="GO:0004252">
    <property type="term" value="F:serine-type endopeptidase activity"/>
    <property type="evidence" value="ECO:0007669"/>
    <property type="project" value="UniProtKB-UniRule"/>
</dbReference>
<keyword evidence="2 5" id="KW-0645">Protease</keyword>
<keyword evidence="7" id="KW-0812">Transmembrane</keyword>
<dbReference type="InterPro" id="IPR036852">
    <property type="entry name" value="Peptidase_S8/S53_dom_sf"/>
</dbReference>
<accession>A0A1G7Y955</accession>
<keyword evidence="4 5" id="KW-0720">Serine protease</keyword>
<evidence type="ECO:0000256" key="1">
    <source>
        <dbReference type="ARBA" id="ARBA00011073"/>
    </source>
</evidence>
<feature type="region of interest" description="Disordered" evidence="6">
    <location>
        <begin position="394"/>
        <end position="417"/>
    </location>
</feature>
<evidence type="ECO:0000313" key="10">
    <source>
        <dbReference type="Proteomes" id="UP000198923"/>
    </source>
</evidence>
<feature type="active site" description="Charge relay system" evidence="5">
    <location>
        <position position="116"/>
    </location>
</feature>
<keyword evidence="7" id="KW-0472">Membrane</keyword>
<reference evidence="9 10" key="1">
    <citation type="submission" date="2016-10" db="EMBL/GenBank/DDBJ databases">
        <authorList>
            <person name="de Groot N.N."/>
        </authorList>
    </citation>
    <scope>NUCLEOTIDE SEQUENCE [LARGE SCALE GENOMIC DNA]</scope>
    <source>
        <strain evidence="9 10">CPCC 201354</strain>
    </source>
</reference>
<evidence type="ECO:0000256" key="7">
    <source>
        <dbReference type="SAM" id="Phobius"/>
    </source>
</evidence>
<dbReference type="InterPro" id="IPR015500">
    <property type="entry name" value="Peptidase_S8_subtilisin-rel"/>
</dbReference>
<dbReference type="PRINTS" id="PR00723">
    <property type="entry name" value="SUBTILISIN"/>
</dbReference>
<dbReference type="PROSITE" id="PS51892">
    <property type="entry name" value="SUBTILASE"/>
    <property type="match status" value="1"/>
</dbReference>
<name>A0A1G7Y955_9ACTN</name>
<feature type="domain" description="Peptidase S8/S53" evidence="8">
    <location>
        <begin position="107"/>
        <end position="377"/>
    </location>
</feature>
<feature type="active site" description="Charge relay system" evidence="5">
    <location>
        <position position="151"/>
    </location>
</feature>
<dbReference type="InterPro" id="IPR000209">
    <property type="entry name" value="Peptidase_S8/S53_dom"/>
</dbReference>
<feature type="active site" description="Charge relay system" evidence="5">
    <location>
        <position position="329"/>
    </location>
</feature>
<evidence type="ECO:0000256" key="3">
    <source>
        <dbReference type="ARBA" id="ARBA00022801"/>
    </source>
</evidence>
<dbReference type="SUPFAM" id="SSF52743">
    <property type="entry name" value="Subtilisin-like"/>
    <property type="match status" value="1"/>
</dbReference>
<dbReference type="OrthoDB" id="3530033at2"/>
<dbReference type="EMBL" id="FNCN01000009">
    <property type="protein sequence ID" value="SDG92863.1"/>
    <property type="molecule type" value="Genomic_DNA"/>
</dbReference>
<proteinExistence type="inferred from homology"/>
<feature type="region of interest" description="Disordered" evidence="6">
    <location>
        <begin position="125"/>
        <end position="148"/>
    </location>
</feature>
<dbReference type="RefSeq" id="WP_093170465.1">
    <property type="nucleotide sequence ID" value="NZ_FNCN01000009.1"/>
</dbReference>
<evidence type="ECO:0000256" key="4">
    <source>
        <dbReference type="ARBA" id="ARBA00022825"/>
    </source>
</evidence>
<dbReference type="Pfam" id="PF00082">
    <property type="entry name" value="Peptidase_S8"/>
    <property type="match status" value="1"/>
</dbReference>
<organism evidence="9 10">
    <name type="scientific">Sinosporangium album</name>
    <dbReference type="NCBI Taxonomy" id="504805"/>
    <lineage>
        <taxon>Bacteria</taxon>
        <taxon>Bacillati</taxon>
        <taxon>Actinomycetota</taxon>
        <taxon>Actinomycetes</taxon>
        <taxon>Streptosporangiales</taxon>
        <taxon>Streptosporangiaceae</taxon>
        <taxon>Sinosporangium</taxon>
    </lineage>
</organism>
<keyword evidence="10" id="KW-1185">Reference proteome</keyword>
<dbReference type="Gene3D" id="3.40.50.200">
    <property type="entry name" value="Peptidase S8/S53 domain"/>
    <property type="match status" value="1"/>
</dbReference>
<dbReference type="InterPro" id="IPR050131">
    <property type="entry name" value="Peptidase_S8_subtilisin-like"/>
</dbReference>
<evidence type="ECO:0000256" key="2">
    <source>
        <dbReference type="ARBA" id="ARBA00022670"/>
    </source>
</evidence>
<dbReference type="AlphaFoldDB" id="A0A1G7Y955"/>
<dbReference type="GO" id="GO:0006508">
    <property type="term" value="P:proteolysis"/>
    <property type="evidence" value="ECO:0007669"/>
    <property type="project" value="UniProtKB-KW"/>
</dbReference>
<evidence type="ECO:0000256" key="5">
    <source>
        <dbReference type="PROSITE-ProRule" id="PRU01240"/>
    </source>
</evidence>
<protein>
    <submittedName>
        <fullName evidence="9">Type VII secretion-associated serine protease mycosin</fullName>
    </submittedName>
</protein>
<evidence type="ECO:0000259" key="8">
    <source>
        <dbReference type="Pfam" id="PF00082"/>
    </source>
</evidence>
<sequence>MLTGPAAPTGLPAAGAARAARAARAVLAGRGARAARGARVALAAAGALCAALTATLTATGTAAAYARTAPERPEVPRPAAEASEVRERQRWVLDAINAERAWTVAKGAGVTVALIDSGVDTTVPELRGRVTTGPDMTTGTVLRSAAPPGGHGTAMASLIAGSGAGGGLLGAAPEARVLSLRLTKDQPTRQGDLRPTPTPPPGRDSKLARAIRYATDRGAKVINMSLGVYTPDRSEREAVSYAISKGVVLVAAAGNDGKDGQEGRPRPKTGSVWNYPAGYSGVIAVSSVDRQGRPAAFANDNLSVLVAAPGVDIPVAGVGGRYGTSRGTSASAALVAGVAALVKSRYPDLRPELVARAMASGTRGRPEGGYDDRVGFGTVDAAAVLARAGELAGRGSPAGVSNDRHFGGGPPAEPHAVPGPDPLKMWVYAAAVVFGLAAFAGTIVVLTRRSERDGGPGGGSRMWYPGPGRGR</sequence>
<dbReference type="STRING" id="504805.SAMN05421505_109148"/>
<gene>
    <name evidence="9" type="ORF">SAMN05421505_109148</name>
</gene>
<keyword evidence="3 5" id="KW-0378">Hydrolase</keyword>
<dbReference type="PANTHER" id="PTHR43806:SF11">
    <property type="entry name" value="CEREVISIN-RELATED"/>
    <property type="match status" value="1"/>
</dbReference>